<reference evidence="2 3" key="1">
    <citation type="journal article" date="2019" name="Nat. Ecol. Evol.">
        <title>Megaphylogeny resolves global patterns of mushroom evolution.</title>
        <authorList>
            <person name="Varga T."/>
            <person name="Krizsan K."/>
            <person name="Foldi C."/>
            <person name="Dima B."/>
            <person name="Sanchez-Garcia M."/>
            <person name="Sanchez-Ramirez S."/>
            <person name="Szollosi G.J."/>
            <person name="Szarkandi J.G."/>
            <person name="Papp V."/>
            <person name="Albert L."/>
            <person name="Andreopoulos W."/>
            <person name="Angelini C."/>
            <person name="Antonin V."/>
            <person name="Barry K.W."/>
            <person name="Bougher N.L."/>
            <person name="Buchanan P."/>
            <person name="Buyck B."/>
            <person name="Bense V."/>
            <person name="Catcheside P."/>
            <person name="Chovatia M."/>
            <person name="Cooper J."/>
            <person name="Damon W."/>
            <person name="Desjardin D."/>
            <person name="Finy P."/>
            <person name="Geml J."/>
            <person name="Haridas S."/>
            <person name="Hughes K."/>
            <person name="Justo A."/>
            <person name="Karasinski D."/>
            <person name="Kautmanova I."/>
            <person name="Kiss B."/>
            <person name="Kocsube S."/>
            <person name="Kotiranta H."/>
            <person name="LaButti K.M."/>
            <person name="Lechner B.E."/>
            <person name="Liimatainen K."/>
            <person name="Lipzen A."/>
            <person name="Lukacs Z."/>
            <person name="Mihaltcheva S."/>
            <person name="Morgado L.N."/>
            <person name="Niskanen T."/>
            <person name="Noordeloos M.E."/>
            <person name="Ohm R.A."/>
            <person name="Ortiz-Santana B."/>
            <person name="Ovrebo C."/>
            <person name="Racz N."/>
            <person name="Riley R."/>
            <person name="Savchenko A."/>
            <person name="Shiryaev A."/>
            <person name="Soop K."/>
            <person name="Spirin V."/>
            <person name="Szebenyi C."/>
            <person name="Tomsovsky M."/>
            <person name="Tulloss R.E."/>
            <person name="Uehling J."/>
            <person name="Grigoriev I.V."/>
            <person name="Vagvolgyi C."/>
            <person name="Papp T."/>
            <person name="Martin F.M."/>
            <person name="Miettinen O."/>
            <person name="Hibbett D.S."/>
            <person name="Nagy L.G."/>
        </authorList>
    </citation>
    <scope>NUCLEOTIDE SEQUENCE [LARGE SCALE GENOMIC DNA]</scope>
    <source>
        <strain evidence="2 3">HHB13444</strain>
    </source>
</reference>
<proteinExistence type="predicted"/>
<evidence type="ECO:0000313" key="3">
    <source>
        <dbReference type="Proteomes" id="UP000308197"/>
    </source>
</evidence>
<evidence type="ECO:0000256" key="1">
    <source>
        <dbReference type="SAM" id="MobiDB-lite"/>
    </source>
</evidence>
<feature type="compositionally biased region" description="Basic and acidic residues" evidence="1">
    <location>
        <begin position="163"/>
        <end position="173"/>
    </location>
</feature>
<dbReference type="AlphaFoldDB" id="A0A5C3NXK3"/>
<feature type="compositionally biased region" description="Basic residues" evidence="1">
    <location>
        <begin position="113"/>
        <end position="124"/>
    </location>
</feature>
<feature type="compositionally biased region" description="Low complexity" evidence="1">
    <location>
        <begin position="174"/>
        <end position="199"/>
    </location>
</feature>
<evidence type="ECO:0000313" key="2">
    <source>
        <dbReference type="EMBL" id="TFK82001.1"/>
    </source>
</evidence>
<feature type="compositionally biased region" description="Pro residues" evidence="1">
    <location>
        <begin position="310"/>
        <end position="324"/>
    </location>
</feature>
<dbReference type="EMBL" id="ML211533">
    <property type="protein sequence ID" value="TFK82001.1"/>
    <property type="molecule type" value="Genomic_DNA"/>
</dbReference>
<organism evidence="2 3">
    <name type="scientific">Polyporus arcularius HHB13444</name>
    <dbReference type="NCBI Taxonomy" id="1314778"/>
    <lineage>
        <taxon>Eukaryota</taxon>
        <taxon>Fungi</taxon>
        <taxon>Dikarya</taxon>
        <taxon>Basidiomycota</taxon>
        <taxon>Agaricomycotina</taxon>
        <taxon>Agaricomycetes</taxon>
        <taxon>Polyporales</taxon>
        <taxon>Polyporaceae</taxon>
        <taxon>Polyporus</taxon>
    </lineage>
</organism>
<dbReference type="Proteomes" id="UP000308197">
    <property type="component" value="Unassembled WGS sequence"/>
</dbReference>
<sequence length="359" mass="38501">MKAIKTFLAPKSNVCQYCKAFMLTRSADGCCSPECARKLEWVTLSKEQSLRIASQSPAAPPDPDSVIRRALMESAARSGHNGTHAETHMGGQSSFDTERDHPPLARNRSMPERRRHRVVSHHTPRTPPPTILSFAGNTPAGSLQPLRLPDEPSSYRRQGSIFRSERRSERTGTGERSGASSPTLSTSSPTSSSPTLVSHPPVPVKQRDAKTTAPAIPKSQDSSAPSRVGRHTKSASVASAAPTSSPASHHVFPVVSSGEPPQSATKSNAQGSAVKPFLARTPSHALSRTNRKLTLDADSPPAPKSLTRPSPEPASIPPAHAPPHPRYRNGALGLRPGYGRREPRPRSNSFGGFMKAFRS</sequence>
<keyword evidence="3" id="KW-1185">Reference proteome</keyword>
<accession>A0A5C3NXK3</accession>
<feature type="compositionally biased region" description="Low complexity" evidence="1">
    <location>
        <begin position="234"/>
        <end position="251"/>
    </location>
</feature>
<dbReference type="InParanoid" id="A0A5C3NXK3"/>
<feature type="compositionally biased region" description="Polar residues" evidence="1">
    <location>
        <begin position="259"/>
        <end position="271"/>
    </location>
</feature>
<feature type="region of interest" description="Disordered" evidence="1">
    <location>
        <begin position="76"/>
        <end position="359"/>
    </location>
</feature>
<name>A0A5C3NXK3_9APHY</name>
<protein>
    <submittedName>
        <fullName evidence="2">Uncharacterized protein</fullName>
    </submittedName>
</protein>
<gene>
    <name evidence="2" type="ORF">K466DRAFT_604029</name>
</gene>